<comment type="caution">
    <text evidence="1">The sequence shown here is derived from an EMBL/GenBank/DDBJ whole genome shotgun (WGS) entry which is preliminary data.</text>
</comment>
<feature type="non-terminal residue" evidence="1">
    <location>
        <position position="1"/>
    </location>
</feature>
<dbReference type="Proteomes" id="UP000676336">
    <property type="component" value="Unassembled WGS sequence"/>
</dbReference>
<organism evidence="1 2">
    <name type="scientific">Rotaria magnacalcarata</name>
    <dbReference type="NCBI Taxonomy" id="392030"/>
    <lineage>
        <taxon>Eukaryota</taxon>
        <taxon>Metazoa</taxon>
        <taxon>Spiralia</taxon>
        <taxon>Gnathifera</taxon>
        <taxon>Rotifera</taxon>
        <taxon>Eurotatoria</taxon>
        <taxon>Bdelloidea</taxon>
        <taxon>Philodinida</taxon>
        <taxon>Philodinidae</taxon>
        <taxon>Rotaria</taxon>
    </lineage>
</organism>
<evidence type="ECO:0000313" key="1">
    <source>
        <dbReference type="EMBL" id="CAF4298581.1"/>
    </source>
</evidence>
<proteinExistence type="predicted"/>
<protein>
    <submittedName>
        <fullName evidence="1">Uncharacterized protein</fullName>
    </submittedName>
</protein>
<reference evidence="1" key="1">
    <citation type="submission" date="2021-02" db="EMBL/GenBank/DDBJ databases">
        <authorList>
            <person name="Nowell W R."/>
        </authorList>
    </citation>
    <scope>NUCLEOTIDE SEQUENCE</scope>
</reference>
<evidence type="ECO:0000313" key="2">
    <source>
        <dbReference type="Proteomes" id="UP000676336"/>
    </source>
</evidence>
<dbReference type="AlphaFoldDB" id="A0A8S2TNH5"/>
<accession>A0A8S2TNH5</accession>
<gene>
    <name evidence="1" type="ORF">SMN809_LOCUS25994</name>
</gene>
<dbReference type="EMBL" id="CAJOBI010035810">
    <property type="protein sequence ID" value="CAF4298581.1"/>
    <property type="molecule type" value="Genomic_DNA"/>
</dbReference>
<name>A0A8S2TNH5_9BILA</name>
<sequence length="50" mass="5977">MCREIMYKTELKLDEEKIIWPSGLRKKPDGIRKRRNVTVVTIVEKPFIFA</sequence>